<dbReference type="EMBL" id="JAVHJV010000007">
    <property type="protein sequence ID" value="KAK5941361.1"/>
    <property type="molecule type" value="Genomic_DNA"/>
</dbReference>
<feature type="compositionally biased region" description="Polar residues" evidence="1">
    <location>
        <begin position="170"/>
        <end position="192"/>
    </location>
</feature>
<gene>
    <name evidence="3" type="ORF">PMZ80_006639</name>
</gene>
<feature type="compositionally biased region" description="Polar residues" evidence="1">
    <location>
        <begin position="241"/>
        <end position="252"/>
    </location>
</feature>
<feature type="region of interest" description="Disordered" evidence="1">
    <location>
        <begin position="127"/>
        <end position="192"/>
    </location>
</feature>
<proteinExistence type="predicted"/>
<comment type="caution">
    <text evidence="3">The sequence shown here is derived from an EMBL/GenBank/DDBJ whole genome shotgun (WGS) entry which is preliminary data.</text>
</comment>
<accession>A0ABR0RL82</accession>
<feature type="region of interest" description="Disordered" evidence="1">
    <location>
        <begin position="231"/>
        <end position="252"/>
    </location>
</feature>
<keyword evidence="2" id="KW-0732">Signal</keyword>
<feature type="signal peptide" evidence="2">
    <location>
        <begin position="1"/>
        <end position="21"/>
    </location>
</feature>
<organism evidence="3 4">
    <name type="scientific">Knufia obscura</name>
    <dbReference type="NCBI Taxonomy" id="1635080"/>
    <lineage>
        <taxon>Eukaryota</taxon>
        <taxon>Fungi</taxon>
        <taxon>Dikarya</taxon>
        <taxon>Ascomycota</taxon>
        <taxon>Pezizomycotina</taxon>
        <taxon>Eurotiomycetes</taxon>
        <taxon>Chaetothyriomycetidae</taxon>
        <taxon>Chaetothyriales</taxon>
        <taxon>Trichomeriaceae</taxon>
        <taxon>Knufia</taxon>
    </lineage>
</organism>
<name>A0ABR0RL82_9EURO</name>
<sequence>MLGQPTKSLIWALSLASLAHSLPGRQALAARQCTDDTDDFYGSPCSDLTSSITAAPTARPSFHPKNNIISITCNPNGLCSAYDVSSSLVTTFNGSDITRTDSPIIPITSSPCQGAGCPSSIPLMTTGTGLGSAPSDTSRGPFANGTDSTFAPGPTGTAPSGTSRGPFANGTDTAITQGPTGTGTGRVSATGISSAEANSTTYIRSTITRSVTTFTDSSHWSAWTNWPGASGTGASSGFPASPTSNGPFSNTTSTPTLINSTFVSAGQTVTTEAPSAPYTSTATFIFSGTTVEIPIPDSFTNSLPSVSSPARTTPAQSTAPFETPAPQASTLTTSCRMTTNFASSGTATAIGASSTLICWGLACDDQHGCYDFVDHYTQTADATVTATSSGPFSNSTASPTTTDNIYPGDSTISALPTDSPTSVWPSSNSTRNPDAYTTSNTATINATGTITPTIAQPVITNNNAVYTFTATDSAGNPFTTTYTGDLPASWIDAPSDSSVLVSDLSTGAATSSTATSNTSAGPSTYAWADWPSTLATSTSTSTSSLSSAAAADGSIETSTTRTFVPRPATDTSAPTASLYGGESRSDWKRAGAEVKAKAIRAGVKEAREVKMKDFGLERRAVEMEKMGMDADVDGNVDEVACHRVWCRLW</sequence>
<feature type="chain" id="PRO_5045715117" evidence="2">
    <location>
        <begin position="22"/>
        <end position="649"/>
    </location>
</feature>
<feature type="compositionally biased region" description="Polar residues" evidence="1">
    <location>
        <begin position="386"/>
        <end position="436"/>
    </location>
</feature>
<evidence type="ECO:0000313" key="3">
    <source>
        <dbReference type="EMBL" id="KAK5941361.1"/>
    </source>
</evidence>
<feature type="region of interest" description="Disordered" evidence="1">
    <location>
        <begin position="547"/>
        <end position="584"/>
    </location>
</feature>
<feature type="region of interest" description="Disordered" evidence="1">
    <location>
        <begin position="304"/>
        <end position="328"/>
    </location>
</feature>
<dbReference type="GeneID" id="90000088"/>
<feature type="region of interest" description="Disordered" evidence="1">
    <location>
        <begin position="386"/>
        <end position="440"/>
    </location>
</feature>
<keyword evidence="4" id="KW-1185">Reference proteome</keyword>
<dbReference type="RefSeq" id="XP_064729451.1">
    <property type="nucleotide sequence ID" value="XM_064875051.1"/>
</dbReference>
<reference evidence="3 4" key="1">
    <citation type="journal article" date="2023" name="Res Sq">
        <title>Genomic and morphological characterization of Knufia obscura isolated from the Mars 2020 spacecraft assembly facility.</title>
        <authorList>
            <person name="Chander A.M."/>
            <person name="Teixeira M.M."/>
            <person name="Singh N.K."/>
            <person name="Williams M.P."/>
            <person name="Parker C.W."/>
            <person name="Leo P."/>
            <person name="Stajich J.E."/>
            <person name="Torok T."/>
            <person name="Tighe S."/>
            <person name="Mason C.E."/>
            <person name="Venkateswaran K."/>
        </authorList>
    </citation>
    <scope>NUCLEOTIDE SEQUENCE [LARGE SCALE GENOMIC DNA]</scope>
    <source>
        <strain evidence="3 4">CCFEE 5817</strain>
    </source>
</reference>
<dbReference type="Proteomes" id="UP001334248">
    <property type="component" value="Unassembled WGS sequence"/>
</dbReference>
<evidence type="ECO:0000313" key="4">
    <source>
        <dbReference type="Proteomes" id="UP001334248"/>
    </source>
</evidence>
<evidence type="ECO:0000256" key="2">
    <source>
        <dbReference type="SAM" id="SignalP"/>
    </source>
</evidence>
<protein>
    <submittedName>
        <fullName evidence="3">Uncharacterized protein</fullName>
    </submittedName>
</protein>
<evidence type="ECO:0000256" key="1">
    <source>
        <dbReference type="SAM" id="MobiDB-lite"/>
    </source>
</evidence>